<dbReference type="PANTHER" id="PTHR35546:SF130">
    <property type="entry name" value="EXPRESSED PROTEIN"/>
    <property type="match status" value="1"/>
</dbReference>
<evidence type="ECO:0000313" key="2">
    <source>
        <dbReference type="Proteomes" id="UP000504607"/>
    </source>
</evidence>
<gene>
    <name evidence="3" type="primary">LOC105044987</name>
</gene>
<dbReference type="NCBIfam" id="TIGR01640">
    <property type="entry name" value="F_box_assoc_1"/>
    <property type="match status" value="1"/>
</dbReference>
<dbReference type="OrthoDB" id="665311at2759"/>
<dbReference type="InterPro" id="IPR001810">
    <property type="entry name" value="F-box_dom"/>
</dbReference>
<dbReference type="PANTHER" id="PTHR35546">
    <property type="entry name" value="F-BOX PROTEIN INTERACTION DOMAIN PROTEIN-RELATED"/>
    <property type="match status" value="1"/>
</dbReference>
<dbReference type="InParanoid" id="A0A6I9R893"/>
<dbReference type="InterPro" id="IPR055290">
    <property type="entry name" value="At3g26010-like"/>
</dbReference>
<dbReference type="Pfam" id="PF00646">
    <property type="entry name" value="F-box"/>
    <property type="match status" value="1"/>
</dbReference>
<dbReference type="Proteomes" id="UP000504607">
    <property type="component" value="Chromosome 5"/>
</dbReference>
<name>A0A6I9R893_ELAGV</name>
<dbReference type="SMART" id="SM00256">
    <property type="entry name" value="FBOX"/>
    <property type="match status" value="1"/>
</dbReference>
<evidence type="ECO:0000313" key="3">
    <source>
        <dbReference type="RefSeq" id="XP_010921425.2"/>
    </source>
</evidence>
<dbReference type="Gene3D" id="1.20.1280.50">
    <property type="match status" value="1"/>
</dbReference>
<sequence>MGVDRDCVYQLLEASRMRPEVFLMVKFGLTVFKITKSSIYLGGEEETEDRGIQSSSSDWAAKKKWRAKRNSKLREMSSSSSAAKATISNRTVFEILSRLPAKSVLRFKCVCRLWLALASDPLFLDAHTRRNPFTISGFLIHEIGSARLSSYSVDGGALAVLPDPSLSYLDHLFAESCGLLLCRSRSPLLSSSQFLVNPTTMQYRQIPNPPTDVYPFKCQFMLAFDPSTSLRYRIACLCSNNEPSAFNLEPSPFHVQIYSSETGAWELSRVPVPGGRITQKGVYWNAALNWITEDGLLVSFDVDQQLVRITRLPLRDPRGVMLYLGESRGHLHLIETAEDVGRDNINWLRFFVFEMRKDNRSWSILYHVDLNDVRIEYPLTKAPLPNEISLGILSDYGIYTVPVFFARGGEREDDQMYFTYPPNIFCCNLGNRTFYKICATKPRTPTIQPNLPVTVTIHFFPFAQSLLSKISVSSVSSQIQILSAVSWIVNIIHFGCLC</sequence>
<reference evidence="3" key="1">
    <citation type="submission" date="2025-08" db="UniProtKB">
        <authorList>
            <consortium name="RefSeq"/>
        </authorList>
    </citation>
    <scope>IDENTIFICATION</scope>
</reference>
<dbReference type="AlphaFoldDB" id="A0A6I9R893"/>
<dbReference type="CDD" id="cd22157">
    <property type="entry name" value="F-box_AtFBW1-like"/>
    <property type="match status" value="1"/>
</dbReference>
<dbReference type="InterPro" id="IPR056592">
    <property type="entry name" value="Beta-prop_At3g26010-like"/>
</dbReference>
<dbReference type="SUPFAM" id="SSF81383">
    <property type="entry name" value="F-box domain"/>
    <property type="match status" value="1"/>
</dbReference>
<dbReference type="FunCoup" id="A0A6I9R893">
    <property type="interactions" value="167"/>
</dbReference>
<evidence type="ECO:0000259" key="1">
    <source>
        <dbReference type="SMART" id="SM00256"/>
    </source>
</evidence>
<keyword evidence="2" id="KW-1185">Reference proteome</keyword>
<protein>
    <submittedName>
        <fullName evidence="3">F-box protein At5g07610</fullName>
    </submittedName>
</protein>
<dbReference type="InterPro" id="IPR036047">
    <property type="entry name" value="F-box-like_dom_sf"/>
</dbReference>
<dbReference type="InterPro" id="IPR017451">
    <property type="entry name" value="F-box-assoc_interact_dom"/>
</dbReference>
<dbReference type="RefSeq" id="XP_010921425.2">
    <property type="nucleotide sequence ID" value="XM_010923123.2"/>
</dbReference>
<proteinExistence type="predicted"/>
<organism evidence="2 3">
    <name type="scientific">Elaeis guineensis var. tenera</name>
    <name type="common">Oil palm</name>
    <dbReference type="NCBI Taxonomy" id="51953"/>
    <lineage>
        <taxon>Eukaryota</taxon>
        <taxon>Viridiplantae</taxon>
        <taxon>Streptophyta</taxon>
        <taxon>Embryophyta</taxon>
        <taxon>Tracheophyta</taxon>
        <taxon>Spermatophyta</taxon>
        <taxon>Magnoliopsida</taxon>
        <taxon>Liliopsida</taxon>
        <taxon>Arecaceae</taxon>
        <taxon>Arecoideae</taxon>
        <taxon>Cocoseae</taxon>
        <taxon>Elaeidinae</taxon>
        <taxon>Elaeis</taxon>
    </lineage>
</organism>
<accession>A0A6I9R893</accession>
<dbReference type="Pfam" id="PF24750">
    <property type="entry name" value="b-prop_At3g26010-like"/>
    <property type="match status" value="1"/>
</dbReference>
<feature type="domain" description="F-box" evidence="1">
    <location>
        <begin position="87"/>
        <end position="127"/>
    </location>
</feature>